<sequence>MDLDKLQLDGGCLVFDFINTINNRNKNPHIDYLSNYESFLLWSCKVKITRKSRVQALLEHARQGTEKKSEAFDEIIRCRENLHDFFYAIISGKAPAAHLIESFNALLSFSMRHLSIKIKNGALETNIESKMVSLREPLWYIGKSAYEVLQTNDWARFKSCPSCGWLFIDTSKSATRKWCNMKVCGGQDKARKYYHREKSKKA</sequence>
<name>A0A561P708_9BACT</name>
<protein>
    <submittedName>
        <fullName evidence="2">Putative RNA-binding Zn ribbon-like protein</fullName>
    </submittedName>
</protein>
<keyword evidence="3" id="KW-1185">Reference proteome</keyword>
<dbReference type="Proteomes" id="UP000320811">
    <property type="component" value="Unassembled WGS sequence"/>
</dbReference>
<dbReference type="Gene3D" id="1.10.3300.10">
    <property type="entry name" value="Jann2411-like domain"/>
    <property type="match status" value="1"/>
</dbReference>
<dbReference type="EMBL" id="VIWO01000011">
    <property type="protein sequence ID" value="TWF33871.1"/>
    <property type="molecule type" value="Genomic_DNA"/>
</dbReference>
<dbReference type="InterPro" id="IPR023286">
    <property type="entry name" value="ABATE_dom_sf"/>
</dbReference>
<dbReference type="PANTHER" id="PTHR35525:SF3">
    <property type="entry name" value="BLL6575 PROTEIN"/>
    <property type="match status" value="1"/>
</dbReference>
<feature type="domain" description="Zinc finger CGNR" evidence="1">
    <location>
        <begin position="156"/>
        <end position="196"/>
    </location>
</feature>
<dbReference type="Pfam" id="PF11706">
    <property type="entry name" value="zf-CGNR"/>
    <property type="match status" value="1"/>
</dbReference>
<organism evidence="2 3">
    <name type="scientific">Chitinophaga polysaccharea</name>
    <dbReference type="NCBI Taxonomy" id="1293035"/>
    <lineage>
        <taxon>Bacteria</taxon>
        <taxon>Pseudomonadati</taxon>
        <taxon>Bacteroidota</taxon>
        <taxon>Chitinophagia</taxon>
        <taxon>Chitinophagales</taxon>
        <taxon>Chitinophagaceae</taxon>
        <taxon>Chitinophaga</taxon>
    </lineage>
</organism>
<dbReference type="AlphaFoldDB" id="A0A561P708"/>
<gene>
    <name evidence="2" type="ORF">FHW36_11161</name>
</gene>
<comment type="caution">
    <text evidence="2">The sequence shown here is derived from an EMBL/GenBank/DDBJ whole genome shotgun (WGS) entry which is preliminary data.</text>
</comment>
<reference evidence="2 3" key="1">
    <citation type="submission" date="2019-06" db="EMBL/GenBank/DDBJ databases">
        <title>Sorghum-associated microbial communities from plants grown in Nebraska, USA.</title>
        <authorList>
            <person name="Schachtman D."/>
        </authorList>
    </citation>
    <scope>NUCLEOTIDE SEQUENCE [LARGE SCALE GENOMIC DNA]</scope>
    <source>
        <strain evidence="2 3">1209</strain>
    </source>
</reference>
<dbReference type="RefSeq" id="WP_145673877.1">
    <property type="nucleotide sequence ID" value="NZ_VIWO01000011.1"/>
</dbReference>
<accession>A0A561P708</accession>
<evidence type="ECO:0000313" key="2">
    <source>
        <dbReference type="EMBL" id="TWF33871.1"/>
    </source>
</evidence>
<evidence type="ECO:0000259" key="1">
    <source>
        <dbReference type="Pfam" id="PF11706"/>
    </source>
</evidence>
<evidence type="ECO:0000313" key="3">
    <source>
        <dbReference type="Proteomes" id="UP000320811"/>
    </source>
</evidence>
<dbReference type="PANTHER" id="PTHR35525">
    <property type="entry name" value="BLL6575 PROTEIN"/>
    <property type="match status" value="1"/>
</dbReference>
<dbReference type="SUPFAM" id="SSF160904">
    <property type="entry name" value="Jann2411-like"/>
    <property type="match status" value="1"/>
</dbReference>
<dbReference type="InterPro" id="IPR021005">
    <property type="entry name" value="Znf_CGNR"/>
</dbReference>
<dbReference type="InterPro" id="IPR010852">
    <property type="entry name" value="ABATE"/>
</dbReference>
<dbReference type="OrthoDB" id="123307at2"/>
<proteinExistence type="predicted"/>